<dbReference type="Proteomes" id="UP001567538">
    <property type="component" value="Unassembled WGS sequence"/>
</dbReference>
<reference evidence="3 4" key="1">
    <citation type="submission" date="2024-06" db="EMBL/GenBank/DDBJ databases">
        <title>A chromosome level genome sequence of Diviner's sage (Salvia divinorum).</title>
        <authorList>
            <person name="Ford S.A."/>
            <person name="Ro D.-K."/>
            <person name="Ness R.W."/>
            <person name="Phillips M.A."/>
        </authorList>
    </citation>
    <scope>NUCLEOTIDE SEQUENCE [LARGE SCALE GENOMIC DNA]</scope>
    <source>
        <strain evidence="3">SAF-2024a</strain>
        <tissue evidence="3">Leaf</tissue>
    </source>
</reference>
<evidence type="ECO:0000313" key="4">
    <source>
        <dbReference type="Proteomes" id="UP001567538"/>
    </source>
</evidence>
<protein>
    <recommendedName>
        <fullName evidence="2">HMG box domain-containing protein</fullName>
    </recommendedName>
</protein>
<keyword evidence="4" id="KW-1185">Reference proteome</keyword>
<dbReference type="AlphaFoldDB" id="A0ABD1IPQ5"/>
<feature type="domain" description="HMG box" evidence="2">
    <location>
        <begin position="1"/>
        <end position="82"/>
    </location>
</feature>
<evidence type="ECO:0000259" key="2">
    <source>
        <dbReference type="PROSITE" id="PS50118"/>
    </source>
</evidence>
<dbReference type="SUPFAM" id="SSF47095">
    <property type="entry name" value="HMG-box"/>
    <property type="match status" value="1"/>
</dbReference>
<feature type="DNA-binding region" description="HMG box" evidence="1">
    <location>
        <begin position="1"/>
        <end position="82"/>
    </location>
</feature>
<sequence length="82" mass="10141">MKIPDLARRRWRHDAVEERHFVFDKVLFAPDLWKEHREEKGSFFTEKSKKLSEQWPELAHGVKKEYDDMAFKDNARYKKEFR</sequence>
<accession>A0ABD1IPQ5</accession>
<dbReference type="Pfam" id="PF09011">
    <property type="entry name" value="HMG_box_2"/>
    <property type="match status" value="1"/>
</dbReference>
<dbReference type="GO" id="GO:0003677">
    <property type="term" value="F:DNA binding"/>
    <property type="evidence" value="ECO:0007669"/>
    <property type="project" value="UniProtKB-UniRule"/>
</dbReference>
<dbReference type="GO" id="GO:0005634">
    <property type="term" value="C:nucleus"/>
    <property type="evidence" value="ECO:0007669"/>
    <property type="project" value="UniProtKB-UniRule"/>
</dbReference>
<keyword evidence="1" id="KW-0238">DNA-binding</keyword>
<keyword evidence="1" id="KW-0539">Nucleus</keyword>
<organism evidence="3 4">
    <name type="scientific">Salvia divinorum</name>
    <name type="common">Maria pastora</name>
    <name type="synonym">Diviner's sage</name>
    <dbReference type="NCBI Taxonomy" id="28513"/>
    <lineage>
        <taxon>Eukaryota</taxon>
        <taxon>Viridiplantae</taxon>
        <taxon>Streptophyta</taxon>
        <taxon>Embryophyta</taxon>
        <taxon>Tracheophyta</taxon>
        <taxon>Spermatophyta</taxon>
        <taxon>Magnoliopsida</taxon>
        <taxon>eudicotyledons</taxon>
        <taxon>Gunneridae</taxon>
        <taxon>Pentapetalae</taxon>
        <taxon>asterids</taxon>
        <taxon>lamiids</taxon>
        <taxon>Lamiales</taxon>
        <taxon>Lamiaceae</taxon>
        <taxon>Nepetoideae</taxon>
        <taxon>Mentheae</taxon>
        <taxon>Salviinae</taxon>
        <taxon>Salvia</taxon>
        <taxon>Salvia subgen. Calosphace</taxon>
    </lineage>
</organism>
<dbReference type="InterPro" id="IPR036910">
    <property type="entry name" value="HMG_box_dom_sf"/>
</dbReference>
<dbReference type="InterPro" id="IPR009071">
    <property type="entry name" value="HMG_box_dom"/>
</dbReference>
<comment type="caution">
    <text evidence="3">The sequence shown here is derived from an EMBL/GenBank/DDBJ whole genome shotgun (WGS) entry which is preliminary data.</text>
</comment>
<gene>
    <name evidence="3" type="ORF">AAHA92_01288</name>
</gene>
<dbReference type="Gene3D" id="1.10.30.10">
    <property type="entry name" value="High mobility group box domain"/>
    <property type="match status" value="1"/>
</dbReference>
<dbReference type="PROSITE" id="PS50118">
    <property type="entry name" value="HMG_BOX_2"/>
    <property type="match status" value="1"/>
</dbReference>
<evidence type="ECO:0000256" key="1">
    <source>
        <dbReference type="PROSITE-ProRule" id="PRU00267"/>
    </source>
</evidence>
<evidence type="ECO:0000313" key="3">
    <source>
        <dbReference type="EMBL" id="KAL1569868.1"/>
    </source>
</evidence>
<proteinExistence type="predicted"/>
<dbReference type="EMBL" id="JBEAFC010000001">
    <property type="protein sequence ID" value="KAL1569868.1"/>
    <property type="molecule type" value="Genomic_DNA"/>
</dbReference>
<name>A0ABD1IPQ5_SALDI</name>